<dbReference type="InterPro" id="IPR001451">
    <property type="entry name" value="Hexapep"/>
</dbReference>
<reference evidence="9" key="1">
    <citation type="submission" date="2016-10" db="EMBL/GenBank/DDBJ databases">
        <authorList>
            <person name="Varghese N."/>
            <person name="Submissions S."/>
        </authorList>
    </citation>
    <scope>NUCLEOTIDE SEQUENCE [LARGE SCALE GENOMIC DNA]</scope>
    <source>
        <strain evidence="9">DSM 19110</strain>
    </source>
</reference>
<feature type="active site" description="Proton acceptor" evidence="5">
    <location>
        <position position="136"/>
    </location>
</feature>
<evidence type="ECO:0000256" key="6">
    <source>
        <dbReference type="PIRSR" id="PIRSR620019-2"/>
    </source>
</evidence>
<evidence type="ECO:0000313" key="8">
    <source>
        <dbReference type="EMBL" id="SDM83164.1"/>
    </source>
</evidence>
<proteinExistence type="inferred from homology"/>
<gene>
    <name evidence="8" type="ORF">SAMN05421820_105156</name>
</gene>
<feature type="domain" description="PglD N-terminal" evidence="7">
    <location>
        <begin position="6"/>
        <end position="81"/>
    </location>
</feature>
<evidence type="ECO:0000256" key="3">
    <source>
        <dbReference type="ARBA" id="ARBA00022737"/>
    </source>
</evidence>
<dbReference type="InterPro" id="IPR011004">
    <property type="entry name" value="Trimer_LpxA-like_sf"/>
</dbReference>
<dbReference type="Pfam" id="PF17836">
    <property type="entry name" value="PglD_N"/>
    <property type="match status" value="1"/>
</dbReference>
<keyword evidence="3" id="KW-0677">Repeat</keyword>
<dbReference type="SUPFAM" id="SSF51161">
    <property type="entry name" value="Trimeric LpxA-like enzymes"/>
    <property type="match status" value="1"/>
</dbReference>
<dbReference type="Pfam" id="PF00132">
    <property type="entry name" value="Hexapep"/>
    <property type="match status" value="1"/>
</dbReference>
<accession>A0A1G9WF20</accession>
<keyword evidence="2 8" id="KW-0808">Transferase</keyword>
<dbReference type="InterPro" id="IPR020019">
    <property type="entry name" value="AcTrfase_PglD-like"/>
</dbReference>
<dbReference type="EMBL" id="FNGY01000005">
    <property type="protein sequence ID" value="SDM83164.1"/>
    <property type="molecule type" value="Genomic_DNA"/>
</dbReference>
<keyword evidence="9" id="KW-1185">Reference proteome</keyword>
<dbReference type="InterPro" id="IPR041561">
    <property type="entry name" value="PglD_N"/>
</dbReference>
<dbReference type="AlphaFoldDB" id="A0A1G9WF20"/>
<dbReference type="Proteomes" id="UP000183200">
    <property type="component" value="Unassembled WGS sequence"/>
</dbReference>
<dbReference type="InterPro" id="IPR018357">
    <property type="entry name" value="Hexapep_transf_CS"/>
</dbReference>
<dbReference type="NCBIfam" id="TIGR03570">
    <property type="entry name" value="NeuD_NnaD"/>
    <property type="match status" value="1"/>
</dbReference>
<evidence type="ECO:0000256" key="4">
    <source>
        <dbReference type="ARBA" id="ARBA00023315"/>
    </source>
</evidence>
<evidence type="ECO:0000256" key="1">
    <source>
        <dbReference type="ARBA" id="ARBA00007274"/>
    </source>
</evidence>
<name>A0A1G9WF20_9SPHI</name>
<dbReference type="RefSeq" id="WP_172664886.1">
    <property type="nucleotide sequence ID" value="NZ_FNGY01000005.1"/>
</dbReference>
<dbReference type="PANTHER" id="PTHR43300">
    <property type="entry name" value="ACETYLTRANSFERASE"/>
    <property type="match status" value="1"/>
</dbReference>
<dbReference type="CDD" id="cd03360">
    <property type="entry name" value="LbH_AT_putative"/>
    <property type="match status" value="1"/>
</dbReference>
<organism evidence="8 9">
    <name type="scientific">Pedobacter steynii</name>
    <dbReference type="NCBI Taxonomy" id="430522"/>
    <lineage>
        <taxon>Bacteria</taxon>
        <taxon>Pseudomonadati</taxon>
        <taxon>Bacteroidota</taxon>
        <taxon>Sphingobacteriia</taxon>
        <taxon>Sphingobacteriales</taxon>
        <taxon>Sphingobacteriaceae</taxon>
        <taxon>Pedobacter</taxon>
    </lineage>
</organism>
<dbReference type="PANTHER" id="PTHR43300:SF7">
    <property type="entry name" value="UDP-N-ACETYLBACILLOSAMINE N-ACETYLTRANSFERASE"/>
    <property type="match status" value="1"/>
</dbReference>
<dbReference type="Gene3D" id="2.160.10.10">
    <property type="entry name" value="Hexapeptide repeat proteins"/>
    <property type="match status" value="1"/>
</dbReference>
<evidence type="ECO:0000256" key="5">
    <source>
        <dbReference type="PIRSR" id="PIRSR620019-1"/>
    </source>
</evidence>
<comment type="similarity">
    <text evidence="1">Belongs to the transferase hexapeptide repeat family.</text>
</comment>
<evidence type="ECO:0000313" key="9">
    <source>
        <dbReference type="Proteomes" id="UP000183200"/>
    </source>
</evidence>
<protein>
    <submittedName>
        <fullName evidence="8">Acetyltransferase EpsM</fullName>
    </submittedName>
</protein>
<sequence length="206" mass="21982">MRKEAIIIGYSGHAFVVLDVLLANKYKVSGYCEQELKLKNPYELSYLGSEGDEKVIEQIKDLHAFIAIGDNYIRAKIFERLMAMNVSCPILVHPHACLSSKAKLGLGTVVMPGVVVNSCTEIGNAVICNSSAVIEHECLIGDYSHIAPGAVLAGNVIVGRNTFVGANAVIRQGVKIGSEVIIGAGSVVIRDVPDGSTVYGNPSKKR</sequence>
<keyword evidence="4" id="KW-0012">Acyltransferase</keyword>
<dbReference type="PROSITE" id="PS00101">
    <property type="entry name" value="HEXAPEP_TRANSFERASES"/>
    <property type="match status" value="1"/>
</dbReference>
<evidence type="ECO:0000256" key="2">
    <source>
        <dbReference type="ARBA" id="ARBA00022679"/>
    </source>
</evidence>
<feature type="site" description="Increases basicity of active site His" evidence="5">
    <location>
        <position position="137"/>
    </location>
</feature>
<feature type="binding site" evidence="6">
    <location>
        <begin position="11"/>
        <end position="13"/>
    </location>
    <ligand>
        <name>substrate</name>
    </ligand>
</feature>
<feature type="binding site" evidence="6">
    <location>
        <position position="145"/>
    </location>
    <ligand>
        <name>acetyl-CoA</name>
        <dbReference type="ChEBI" id="CHEBI:57288"/>
    </ligand>
</feature>
<dbReference type="Gene3D" id="3.40.50.20">
    <property type="match status" value="1"/>
</dbReference>
<dbReference type="GO" id="GO:0016746">
    <property type="term" value="F:acyltransferase activity"/>
    <property type="evidence" value="ECO:0007669"/>
    <property type="project" value="UniProtKB-KW"/>
</dbReference>
<feature type="binding site" evidence="6">
    <location>
        <position position="69"/>
    </location>
    <ligand>
        <name>substrate</name>
    </ligand>
</feature>
<evidence type="ECO:0000259" key="7">
    <source>
        <dbReference type="Pfam" id="PF17836"/>
    </source>
</evidence>
<dbReference type="InterPro" id="IPR050179">
    <property type="entry name" value="Trans_hexapeptide_repeat"/>
</dbReference>